<protein>
    <recommendedName>
        <fullName evidence="4">F-box domain-containing protein</fullName>
    </recommendedName>
</protein>
<proteinExistence type="predicted"/>
<accession>A0A2R6QIQ7</accession>
<comment type="caution">
    <text evidence="2">The sequence shown here is derived from an EMBL/GenBank/DDBJ whole genome shotgun (WGS) entry which is preliminary data.</text>
</comment>
<dbReference type="EMBL" id="MLYV02000341">
    <property type="protein sequence ID" value="PSS08861.1"/>
    <property type="molecule type" value="Genomic_DNA"/>
</dbReference>
<dbReference type="OrthoDB" id="3041043at2759"/>
<dbReference type="AlphaFoldDB" id="A0A2R6QIQ7"/>
<name>A0A2R6QIQ7_9APHY</name>
<reference evidence="2 3" key="1">
    <citation type="submission" date="2018-02" db="EMBL/GenBank/DDBJ databases">
        <title>Genome sequence of the basidiomycete white-rot fungus Phlebia centrifuga.</title>
        <authorList>
            <person name="Granchi Z."/>
            <person name="Peng M."/>
            <person name="de Vries R.P."/>
            <person name="Hilden K."/>
            <person name="Makela M.R."/>
            <person name="Grigoriev I."/>
            <person name="Riley R."/>
        </authorList>
    </citation>
    <scope>NUCLEOTIDE SEQUENCE [LARGE SCALE GENOMIC DNA]</scope>
    <source>
        <strain evidence="2 3">FBCC195</strain>
    </source>
</reference>
<evidence type="ECO:0008006" key="4">
    <source>
        <dbReference type="Google" id="ProtNLM"/>
    </source>
</evidence>
<dbReference type="STRING" id="98765.A0A2R6QIQ7"/>
<sequence length="476" mass="53557">MSTSSLCPLIPAQNINPLGLLSGLLRWDPANGSTGESPDLLVYQSTSDLLADAPEELDAYQVIEQFRIIRLSAGENALAAPVFPSQILTNDLLHQIIFDFASPATLFRLAQTCQQARFAIQHYIRKTFDINKHLLRFFNDPLAFRSLQARTGTLISGSSALQFFDRTFYPESDLDLYVFLHERDEVGQWLISQGYTFIPNSIQDPDFAIEVLRARTQMNTHPYTRMRGVSTIYTFKKPSAHDPANDLKVQIIVAFRSPMEVILNFHSTVVMNVIAWDHAYSLYPQATFEDRLSLYLQPLRDRDYPAIQKYTRRGWSVTQDVPAYHPLTGIPLPSPHTRLFPLTPRWIADKHSWVLPLDTAGLTPPPALSPTSVPLSRDPCFVTSWQVFFTVSRSAIRRGVPPAGFRIKYEVLDAQGFYYSYVCAPGEPGERVNTAIALLQRLYVSLPGAGPWNEGSPPAFTSVFNTAPRPMETTSD</sequence>
<keyword evidence="3" id="KW-1185">Reference proteome</keyword>
<organism evidence="2 3">
    <name type="scientific">Hermanssonia centrifuga</name>
    <dbReference type="NCBI Taxonomy" id="98765"/>
    <lineage>
        <taxon>Eukaryota</taxon>
        <taxon>Fungi</taxon>
        <taxon>Dikarya</taxon>
        <taxon>Basidiomycota</taxon>
        <taxon>Agaricomycotina</taxon>
        <taxon>Agaricomycetes</taxon>
        <taxon>Polyporales</taxon>
        <taxon>Meruliaceae</taxon>
        <taxon>Hermanssonia</taxon>
    </lineage>
</organism>
<evidence type="ECO:0000256" key="1">
    <source>
        <dbReference type="SAM" id="MobiDB-lite"/>
    </source>
</evidence>
<dbReference type="Proteomes" id="UP000186601">
    <property type="component" value="Unassembled WGS sequence"/>
</dbReference>
<gene>
    <name evidence="2" type="ORF">PHLCEN_2v3476</name>
</gene>
<feature type="region of interest" description="Disordered" evidence="1">
    <location>
        <begin position="457"/>
        <end position="476"/>
    </location>
</feature>
<evidence type="ECO:0000313" key="3">
    <source>
        <dbReference type="Proteomes" id="UP000186601"/>
    </source>
</evidence>
<evidence type="ECO:0000313" key="2">
    <source>
        <dbReference type="EMBL" id="PSS08861.1"/>
    </source>
</evidence>